<protein>
    <submittedName>
        <fullName evidence="1">Uncharacterized protein</fullName>
    </submittedName>
</protein>
<dbReference type="OrthoDB" id="8452054at2"/>
<keyword evidence="2" id="KW-1185">Reference proteome</keyword>
<dbReference type="AlphaFoldDB" id="A0A4Z0NDZ5"/>
<dbReference type="Proteomes" id="UP000297535">
    <property type="component" value="Unassembled WGS sequence"/>
</dbReference>
<reference evidence="1 2" key="1">
    <citation type="submission" date="2019-04" db="EMBL/GenBank/DDBJ databases">
        <authorList>
            <person name="Feng G."/>
            <person name="Zhu H."/>
        </authorList>
    </citation>
    <scope>NUCLEOTIDE SEQUENCE [LARGE SCALE GENOMIC DNA]</scope>
    <source>
        <strain evidence="1 2">6HR-1</strain>
    </source>
</reference>
<gene>
    <name evidence="1" type="ORF">EU555_32765</name>
</gene>
<dbReference type="EMBL" id="SRLB01000047">
    <property type="protein sequence ID" value="TGD94030.1"/>
    <property type="molecule type" value="Genomic_DNA"/>
</dbReference>
<accession>A0A4Z0NDZ5</accession>
<dbReference type="RefSeq" id="WP_135419523.1">
    <property type="nucleotide sequence ID" value="NZ_SRLB01000047.1"/>
</dbReference>
<sequence length="186" mass="20646">MIAILTLQPTVRVDAACRAWRAATDVNGIQIGMHGTGRAILGRWDAPDYPRPESDEPGAEPTFVRFATRDGREELRLVHYPGAVVDDYDALEVRRPAGGTSPGKRLPFAQFATERRIRLGMTERDLIALLGACFTRERKGDAALLTYRIADKAHPALKRSGMPAYEATYEFRNGLLARFALGFEMP</sequence>
<proteinExistence type="predicted"/>
<evidence type="ECO:0000313" key="1">
    <source>
        <dbReference type="EMBL" id="TGD94030.1"/>
    </source>
</evidence>
<name>A0A4Z0NDZ5_9HYPH</name>
<organism evidence="1 2">
    <name type="scientific">Methylobacterium nonmethylotrophicum</name>
    <dbReference type="NCBI Taxonomy" id="1141884"/>
    <lineage>
        <taxon>Bacteria</taxon>
        <taxon>Pseudomonadati</taxon>
        <taxon>Pseudomonadota</taxon>
        <taxon>Alphaproteobacteria</taxon>
        <taxon>Hyphomicrobiales</taxon>
        <taxon>Methylobacteriaceae</taxon>
        <taxon>Methylobacterium</taxon>
    </lineage>
</organism>
<comment type="caution">
    <text evidence="1">The sequence shown here is derived from an EMBL/GenBank/DDBJ whole genome shotgun (WGS) entry which is preliminary data.</text>
</comment>
<evidence type="ECO:0000313" key="2">
    <source>
        <dbReference type="Proteomes" id="UP000297535"/>
    </source>
</evidence>